<dbReference type="EMBL" id="CP074352">
    <property type="protein sequence ID" value="UYU33442.1"/>
    <property type="molecule type" value="Genomic_DNA"/>
</dbReference>
<keyword evidence="3" id="KW-0805">Transcription regulation</keyword>
<name>A0ABY6JHZ2_9ENTR</name>
<dbReference type="SMART" id="SM00052">
    <property type="entry name" value="EAL"/>
    <property type="match status" value="1"/>
</dbReference>
<dbReference type="InterPro" id="IPR001633">
    <property type="entry name" value="EAL_dom"/>
</dbReference>
<dbReference type="RefSeq" id="WP_264385935.1">
    <property type="nucleotide sequence ID" value="NZ_CP074352.1"/>
</dbReference>
<dbReference type="Gene3D" id="3.20.20.450">
    <property type="entry name" value="EAL domain"/>
    <property type="match status" value="1"/>
</dbReference>
<evidence type="ECO:0000313" key="7">
    <source>
        <dbReference type="Proteomes" id="UP001156318"/>
    </source>
</evidence>
<evidence type="ECO:0000256" key="1">
    <source>
        <dbReference type="ARBA" id="ARBA00010927"/>
    </source>
</evidence>
<evidence type="ECO:0000256" key="2">
    <source>
        <dbReference type="ARBA" id="ARBA00022491"/>
    </source>
</evidence>
<evidence type="ECO:0000256" key="4">
    <source>
        <dbReference type="ARBA" id="ARBA00023163"/>
    </source>
</evidence>
<organism evidence="6 7">
    <name type="scientific">Siccibacter colletis</name>
    <dbReference type="NCBI Taxonomy" id="1505757"/>
    <lineage>
        <taxon>Bacteria</taxon>
        <taxon>Pseudomonadati</taxon>
        <taxon>Pseudomonadota</taxon>
        <taxon>Gammaproteobacteria</taxon>
        <taxon>Enterobacterales</taxon>
        <taxon>Enterobacteriaceae</taxon>
        <taxon>Siccibacter</taxon>
    </lineage>
</organism>
<feature type="domain" description="EAL" evidence="5">
    <location>
        <begin position="1"/>
        <end position="230"/>
    </location>
</feature>
<evidence type="ECO:0000256" key="3">
    <source>
        <dbReference type="ARBA" id="ARBA00023015"/>
    </source>
</evidence>
<dbReference type="SUPFAM" id="SSF141868">
    <property type="entry name" value="EAL domain-like"/>
    <property type="match status" value="1"/>
</dbReference>
<dbReference type="PANTHER" id="PTHR33121:SF69">
    <property type="entry name" value="ANTI-FLHC(2)FLHD(4) FACTOR YDIV-RELATED"/>
    <property type="match status" value="1"/>
</dbReference>
<reference evidence="6 7" key="1">
    <citation type="submission" date="2021-05" db="EMBL/GenBank/DDBJ databases">
        <title>Isolation, identification, and the growth promoting effects of Pantoea dispersa strain YSD J2 from the aboveground leaves of Cyperus esculentus L.Var. Sativus.</title>
        <authorList>
            <person name="Wang S."/>
            <person name="Tang X.M."/>
            <person name="Huang Y.N."/>
        </authorList>
    </citation>
    <scope>NUCLEOTIDE SEQUENCE [LARGE SCALE GENOMIC DNA]</scope>
    <source>
        <strain evidence="7">YSD YN2</strain>
    </source>
</reference>
<dbReference type="InterPro" id="IPR035919">
    <property type="entry name" value="EAL_sf"/>
</dbReference>
<comment type="similarity">
    <text evidence="1">Belongs to the YdiV family.</text>
</comment>
<gene>
    <name evidence="6" type="ORF">KFZ77_08055</name>
</gene>
<evidence type="ECO:0000313" key="6">
    <source>
        <dbReference type="EMBL" id="UYU33442.1"/>
    </source>
</evidence>
<accession>A0ABY6JHZ2</accession>
<sequence>MIVTLDTDFRSHLLLSPVRSGRGELLGVGVIAHFINPQTGVRIPTELLIPRISPEQHVEFFKEKLALVEAHQDFFIRHQKLAWINVDADCVRAILNDAGLARRISRLPFIELAINENFPEINQGQENGLLKNLAQHYSLVLSNFGAGIATTRPVVEGLFRRVMLDRNFVLRLIDGPSFDPFMQAIVSQLAGYCTSLAIAGIDTDAARQRAHALGFAAMQGLLWPPVEPDDIASLIP</sequence>
<dbReference type="Pfam" id="PF00563">
    <property type="entry name" value="EAL"/>
    <property type="match status" value="1"/>
</dbReference>
<keyword evidence="2" id="KW-0678">Repressor</keyword>
<dbReference type="Proteomes" id="UP001156318">
    <property type="component" value="Chromosome"/>
</dbReference>
<dbReference type="InterPro" id="IPR050706">
    <property type="entry name" value="Cyclic-di-GMP_PDE-like"/>
</dbReference>
<evidence type="ECO:0000259" key="5">
    <source>
        <dbReference type="SMART" id="SM00052"/>
    </source>
</evidence>
<keyword evidence="7" id="KW-1185">Reference proteome</keyword>
<dbReference type="PANTHER" id="PTHR33121">
    <property type="entry name" value="CYCLIC DI-GMP PHOSPHODIESTERASE PDEF"/>
    <property type="match status" value="1"/>
</dbReference>
<proteinExistence type="inferred from homology"/>
<keyword evidence="4" id="KW-0804">Transcription</keyword>
<protein>
    <submittedName>
        <fullName evidence="6">EAL domain-containing protein</fullName>
    </submittedName>
</protein>